<evidence type="ECO:0000313" key="1">
    <source>
        <dbReference type="EMBL" id="MDU0369472.1"/>
    </source>
</evidence>
<keyword evidence="2" id="KW-1185">Reference proteome</keyword>
<dbReference type="Proteomes" id="UP001250698">
    <property type="component" value="Unassembled WGS sequence"/>
</dbReference>
<name>A0ABU3TDL3_9BACT</name>
<accession>A0ABU3TDL3</accession>
<proteinExistence type="predicted"/>
<gene>
    <name evidence="1" type="ORF">ROI90_03625</name>
</gene>
<organism evidence="1 2">
    <name type="scientific">Hymenobacter endophyticus</name>
    <dbReference type="NCBI Taxonomy" id="3076335"/>
    <lineage>
        <taxon>Bacteria</taxon>
        <taxon>Pseudomonadati</taxon>
        <taxon>Bacteroidota</taxon>
        <taxon>Cytophagia</taxon>
        <taxon>Cytophagales</taxon>
        <taxon>Hymenobacteraceae</taxon>
        <taxon>Hymenobacter</taxon>
    </lineage>
</organism>
<dbReference type="EMBL" id="JAWDJT010000002">
    <property type="protein sequence ID" value="MDU0369472.1"/>
    <property type="molecule type" value="Genomic_DNA"/>
</dbReference>
<dbReference type="RefSeq" id="WP_315996964.1">
    <property type="nucleotide sequence ID" value="NZ_JAWDJT010000002.1"/>
</dbReference>
<sequence>MRELQLSSGRQLRREVLPIDYGARTTINQLSTTSVSAQGPDSVLADVLLEGPASLLAIETSDVKHFFVQREQQPYLELTERRYLLERNGRQQVVDGNNYRAQLQVYFGDCPAVVTALAKTPFTASALSNLVQLYNTTCSTTRQVGSLVAPAKRGPSVKILVGPTLGMRYNSQRLRAAEAAGQEVQTLDGVQADGRLHPQAGIFFDVIFGGRKLALHSGLTYARFGGVTAVASPDGSDQWKGELAWQGAMTSAELGLRFMPSLGSATQLVLGTGFTLPPMQSFRTQLLRYGTTSPRLIDNTYPVPTLSEYPLFGFERTLLPYMEAGIRRNRFTLLLHARRYGKESYYDPLVVSTSSYNYPAYSIRGYSYTTRTVSVALSLGFQLNSNSDRLPQAR</sequence>
<evidence type="ECO:0000313" key="2">
    <source>
        <dbReference type="Proteomes" id="UP001250698"/>
    </source>
</evidence>
<evidence type="ECO:0008006" key="3">
    <source>
        <dbReference type="Google" id="ProtNLM"/>
    </source>
</evidence>
<reference evidence="1 2" key="1">
    <citation type="submission" date="2023-10" db="EMBL/GenBank/DDBJ databases">
        <title>Hymenobacter endophyticus sp. nov., an isolate from the leaf tissues of wheat.</title>
        <authorList>
            <person name="Dai Y."/>
        </authorList>
    </citation>
    <scope>NUCLEOTIDE SEQUENCE [LARGE SCALE GENOMIC DNA]</scope>
    <source>
        <strain evidence="1 2">ZK17L-C2</strain>
    </source>
</reference>
<protein>
    <recommendedName>
        <fullName evidence="3">Outer membrane protein beta-barrel domain-containing protein</fullName>
    </recommendedName>
</protein>
<comment type="caution">
    <text evidence="1">The sequence shown here is derived from an EMBL/GenBank/DDBJ whole genome shotgun (WGS) entry which is preliminary data.</text>
</comment>